<dbReference type="GO" id="GO:0003724">
    <property type="term" value="F:RNA helicase activity"/>
    <property type="evidence" value="ECO:0007669"/>
    <property type="project" value="InterPro"/>
</dbReference>
<dbReference type="SUPFAM" id="SSF52540">
    <property type="entry name" value="P-loop containing nucleoside triphosphate hydrolases"/>
    <property type="match status" value="1"/>
</dbReference>
<evidence type="ECO:0000313" key="12">
    <source>
        <dbReference type="Proteomes" id="UP000431744"/>
    </source>
</evidence>
<evidence type="ECO:0000256" key="2">
    <source>
        <dbReference type="ARBA" id="ARBA00022801"/>
    </source>
</evidence>
<feature type="region of interest" description="Disordered" evidence="7">
    <location>
        <begin position="1"/>
        <end position="132"/>
    </location>
</feature>
<dbReference type="InterPro" id="IPR001650">
    <property type="entry name" value="Helicase_C-like"/>
</dbReference>
<dbReference type="PANTHER" id="PTHR47959:SF13">
    <property type="entry name" value="ATP-DEPENDENT RNA HELICASE RHLE"/>
    <property type="match status" value="1"/>
</dbReference>
<sequence>MPKRKGGGYRAPKHYLPRDAKPSKHRPGGAGGAGRFDRDRRDASDGIDGSAPGTGLGTARDRGRPAPARDARDTPRRDKRGTPRRDERGTPRNVESRNVRSDGPRDGTTEGRLRVGNVVGQPSPRRGRPDDVVPERLEATAITPELAEGVTFEDLGFGVRIVEALASLGATAPFPIQVATIPDALAGRDVLARGRTGSGKTIAFGSAIVERLLVTRPREERGKRVVGRPPRGLIIAPTRELALQIDRTVRPIARSVGLFTTQVYGGVPQQRQVGGLRRGVDIVIGTPGRIEDLHRQGHLDLSSIEVTVLDEADLMCDLGFLDSMQRILRIVRRGGQRMLFSATLDAAVRSLVAEFLVHPAVHEVAGEASDHADIEHRVLVVERGDRDAVLRQLAAAGGRVLVFARTKLGAEQLAQRLDDGGVPAIALHGDLSQERRSRNLEKFANGRADVLVATDVAARGIHVDDIDLVIQADAPDEYKTYLHRAGRTGRAGRRGTVVTLIPPNRQRRMAELLGRAEVDAPVVPARAGGRELDEFAR</sequence>
<feature type="compositionally biased region" description="Basic and acidic residues" evidence="7">
    <location>
        <begin position="35"/>
        <end position="44"/>
    </location>
</feature>
<dbReference type="InterPro" id="IPR014014">
    <property type="entry name" value="RNA_helicase_DEAD_Q_motif"/>
</dbReference>
<feature type="compositionally biased region" description="Basic residues" evidence="7">
    <location>
        <begin position="1"/>
        <end position="15"/>
    </location>
</feature>
<proteinExistence type="inferred from homology"/>
<protein>
    <submittedName>
        <fullName evidence="11">DEAD/DEAH box helicase</fullName>
    </submittedName>
</protein>
<feature type="compositionally biased region" description="Basic and acidic residues" evidence="7">
    <location>
        <begin position="59"/>
        <end position="113"/>
    </location>
</feature>
<dbReference type="Pfam" id="PF00270">
    <property type="entry name" value="DEAD"/>
    <property type="match status" value="1"/>
</dbReference>
<dbReference type="InterPro" id="IPR044742">
    <property type="entry name" value="DEAD/DEAH_RhlB"/>
</dbReference>
<gene>
    <name evidence="11" type="ORF">F8O04_02060</name>
</gene>
<dbReference type="CDD" id="cd00268">
    <property type="entry name" value="DEADc"/>
    <property type="match status" value="1"/>
</dbReference>
<organism evidence="11 12">
    <name type="scientific">Pseudoclavibacter endophyticus</name>
    <dbReference type="NCBI Taxonomy" id="1778590"/>
    <lineage>
        <taxon>Bacteria</taxon>
        <taxon>Bacillati</taxon>
        <taxon>Actinomycetota</taxon>
        <taxon>Actinomycetes</taxon>
        <taxon>Micrococcales</taxon>
        <taxon>Microbacteriaceae</taxon>
        <taxon>Pseudoclavibacter</taxon>
    </lineage>
</organism>
<evidence type="ECO:0000259" key="9">
    <source>
        <dbReference type="PROSITE" id="PS51194"/>
    </source>
</evidence>
<keyword evidence="1" id="KW-0547">Nucleotide-binding</keyword>
<dbReference type="SMART" id="SM00487">
    <property type="entry name" value="DEXDc"/>
    <property type="match status" value="1"/>
</dbReference>
<evidence type="ECO:0000259" key="10">
    <source>
        <dbReference type="PROSITE" id="PS51195"/>
    </source>
</evidence>
<evidence type="ECO:0000256" key="4">
    <source>
        <dbReference type="ARBA" id="ARBA00022840"/>
    </source>
</evidence>
<dbReference type="RefSeq" id="WP_158027677.1">
    <property type="nucleotide sequence ID" value="NZ_BMHG01000001.1"/>
</dbReference>
<dbReference type="OrthoDB" id="9805696at2"/>
<dbReference type="PROSITE" id="PS51195">
    <property type="entry name" value="Q_MOTIF"/>
    <property type="match status" value="1"/>
</dbReference>
<evidence type="ECO:0000256" key="7">
    <source>
        <dbReference type="SAM" id="MobiDB-lite"/>
    </source>
</evidence>
<feature type="domain" description="DEAD-box RNA helicase Q" evidence="10">
    <location>
        <begin position="150"/>
        <end position="178"/>
    </location>
</feature>
<dbReference type="Proteomes" id="UP000431744">
    <property type="component" value="Unassembled WGS sequence"/>
</dbReference>
<evidence type="ECO:0000259" key="8">
    <source>
        <dbReference type="PROSITE" id="PS51192"/>
    </source>
</evidence>
<evidence type="ECO:0000256" key="3">
    <source>
        <dbReference type="ARBA" id="ARBA00022806"/>
    </source>
</evidence>
<dbReference type="PROSITE" id="PS51194">
    <property type="entry name" value="HELICASE_CTER"/>
    <property type="match status" value="1"/>
</dbReference>
<evidence type="ECO:0000256" key="1">
    <source>
        <dbReference type="ARBA" id="ARBA00022741"/>
    </source>
</evidence>
<dbReference type="Gene3D" id="3.40.50.300">
    <property type="entry name" value="P-loop containing nucleotide triphosphate hydrolases"/>
    <property type="match status" value="2"/>
</dbReference>
<dbReference type="GO" id="GO:0003676">
    <property type="term" value="F:nucleic acid binding"/>
    <property type="evidence" value="ECO:0007669"/>
    <property type="project" value="InterPro"/>
</dbReference>
<dbReference type="AlphaFoldDB" id="A0A6H9WRZ2"/>
<dbReference type="EMBL" id="WBJY01000001">
    <property type="protein sequence ID" value="KAB1649090.1"/>
    <property type="molecule type" value="Genomic_DNA"/>
</dbReference>
<dbReference type="InterPro" id="IPR050079">
    <property type="entry name" value="DEAD_box_RNA_helicase"/>
</dbReference>
<dbReference type="GO" id="GO:0005524">
    <property type="term" value="F:ATP binding"/>
    <property type="evidence" value="ECO:0007669"/>
    <property type="project" value="UniProtKB-KW"/>
</dbReference>
<keyword evidence="2" id="KW-0378">Hydrolase</keyword>
<keyword evidence="3 11" id="KW-0347">Helicase</keyword>
<evidence type="ECO:0000256" key="5">
    <source>
        <dbReference type="ARBA" id="ARBA00038437"/>
    </source>
</evidence>
<accession>A0A6H9WRZ2</accession>
<reference evidence="11 12" key="1">
    <citation type="submission" date="2019-09" db="EMBL/GenBank/DDBJ databases">
        <title>Phylogeny of genus Pseudoclavibacter and closely related genus.</title>
        <authorList>
            <person name="Li Y."/>
        </authorList>
    </citation>
    <scope>NUCLEOTIDE SEQUENCE [LARGE SCALE GENOMIC DNA]</scope>
    <source>
        <strain evidence="11 12">EGI 60007</strain>
    </source>
</reference>
<keyword evidence="12" id="KW-1185">Reference proteome</keyword>
<dbReference type="InterPro" id="IPR027417">
    <property type="entry name" value="P-loop_NTPase"/>
</dbReference>
<dbReference type="GO" id="GO:0005829">
    <property type="term" value="C:cytosol"/>
    <property type="evidence" value="ECO:0007669"/>
    <property type="project" value="TreeGrafter"/>
</dbReference>
<comment type="caution">
    <text evidence="11">The sequence shown here is derived from an EMBL/GenBank/DDBJ whole genome shotgun (WGS) entry which is preliminary data.</text>
</comment>
<dbReference type="InterPro" id="IPR011545">
    <property type="entry name" value="DEAD/DEAH_box_helicase_dom"/>
</dbReference>
<name>A0A6H9WRZ2_9MICO</name>
<evidence type="ECO:0000313" key="11">
    <source>
        <dbReference type="EMBL" id="KAB1649090.1"/>
    </source>
</evidence>
<dbReference type="Pfam" id="PF00271">
    <property type="entry name" value="Helicase_C"/>
    <property type="match status" value="1"/>
</dbReference>
<dbReference type="InterPro" id="IPR014001">
    <property type="entry name" value="Helicase_ATP-bd"/>
</dbReference>
<dbReference type="GO" id="GO:0016787">
    <property type="term" value="F:hydrolase activity"/>
    <property type="evidence" value="ECO:0007669"/>
    <property type="project" value="UniProtKB-KW"/>
</dbReference>
<comment type="similarity">
    <text evidence="5">Belongs to the DEAD box helicase family.</text>
</comment>
<dbReference type="SMART" id="SM00490">
    <property type="entry name" value="HELICc"/>
    <property type="match status" value="1"/>
</dbReference>
<feature type="domain" description="Helicase C-terminal" evidence="9">
    <location>
        <begin position="373"/>
        <end position="531"/>
    </location>
</feature>
<evidence type="ECO:0000256" key="6">
    <source>
        <dbReference type="PROSITE-ProRule" id="PRU00552"/>
    </source>
</evidence>
<dbReference type="PROSITE" id="PS51192">
    <property type="entry name" value="HELICASE_ATP_BIND_1"/>
    <property type="match status" value="1"/>
</dbReference>
<dbReference type="PANTHER" id="PTHR47959">
    <property type="entry name" value="ATP-DEPENDENT RNA HELICASE RHLE-RELATED"/>
    <property type="match status" value="1"/>
</dbReference>
<feature type="short sequence motif" description="Q motif" evidence="6">
    <location>
        <begin position="150"/>
        <end position="178"/>
    </location>
</feature>
<keyword evidence="4" id="KW-0067">ATP-binding</keyword>
<dbReference type="CDD" id="cd18787">
    <property type="entry name" value="SF2_C_DEAD"/>
    <property type="match status" value="1"/>
</dbReference>
<feature type="domain" description="Helicase ATP-binding" evidence="8">
    <location>
        <begin position="181"/>
        <end position="362"/>
    </location>
</feature>